<evidence type="ECO:0000256" key="1">
    <source>
        <dbReference type="SAM" id="Phobius"/>
    </source>
</evidence>
<dbReference type="InterPro" id="IPR045324">
    <property type="entry name" value="Small_multidrug_res"/>
</dbReference>
<dbReference type="InterPro" id="IPR037185">
    <property type="entry name" value="EmrE-like"/>
</dbReference>
<keyword evidence="1" id="KW-0812">Transmembrane</keyword>
<dbReference type="Pfam" id="PF00893">
    <property type="entry name" value="Multi_Drug_Res"/>
    <property type="match status" value="1"/>
</dbReference>
<dbReference type="EMBL" id="MN739470">
    <property type="protein sequence ID" value="QHT06574.1"/>
    <property type="molecule type" value="Genomic_DNA"/>
</dbReference>
<name>A0A6C0CSA1_9ZZZZ</name>
<evidence type="ECO:0000313" key="2">
    <source>
        <dbReference type="EMBL" id="QHT06574.1"/>
    </source>
</evidence>
<protein>
    <submittedName>
        <fullName evidence="2">Uncharacterized protein</fullName>
    </submittedName>
</protein>
<dbReference type="Gene3D" id="1.10.3730.20">
    <property type="match status" value="1"/>
</dbReference>
<dbReference type="GO" id="GO:0005886">
    <property type="term" value="C:plasma membrane"/>
    <property type="evidence" value="ECO:0007669"/>
    <property type="project" value="InterPro"/>
</dbReference>
<dbReference type="AlphaFoldDB" id="A0A6C0CSA1"/>
<keyword evidence="1" id="KW-1133">Transmembrane helix</keyword>
<dbReference type="SUPFAM" id="SSF103481">
    <property type="entry name" value="Multidrug resistance efflux transporter EmrE"/>
    <property type="match status" value="1"/>
</dbReference>
<sequence>MFKKDGAILLLLVIAAETAAQYFLEKMADDKRKFFLMIGLALYIVVGYVYYLMLIRGEKLAIANALWNAGTSIAVAVIGYVFFAQKLSKEQMLGLGLIIAGVWLMG</sequence>
<organism evidence="2">
    <name type="scientific">viral metagenome</name>
    <dbReference type="NCBI Taxonomy" id="1070528"/>
    <lineage>
        <taxon>unclassified sequences</taxon>
        <taxon>metagenomes</taxon>
        <taxon>organismal metagenomes</taxon>
    </lineage>
</organism>
<accession>A0A6C0CSA1</accession>
<feature type="transmembrane region" description="Helical" evidence="1">
    <location>
        <begin position="65"/>
        <end position="83"/>
    </location>
</feature>
<feature type="transmembrane region" description="Helical" evidence="1">
    <location>
        <begin position="34"/>
        <end position="53"/>
    </location>
</feature>
<reference evidence="2" key="1">
    <citation type="journal article" date="2020" name="Nature">
        <title>Giant virus diversity and host interactions through global metagenomics.</title>
        <authorList>
            <person name="Schulz F."/>
            <person name="Roux S."/>
            <person name="Paez-Espino D."/>
            <person name="Jungbluth S."/>
            <person name="Walsh D.A."/>
            <person name="Denef V.J."/>
            <person name="McMahon K.D."/>
            <person name="Konstantinidis K.T."/>
            <person name="Eloe-Fadrosh E.A."/>
            <person name="Kyrpides N.C."/>
            <person name="Woyke T."/>
        </authorList>
    </citation>
    <scope>NUCLEOTIDE SEQUENCE</scope>
    <source>
        <strain evidence="2">GVMAG-M-3300021425-30</strain>
    </source>
</reference>
<dbReference type="GO" id="GO:0022857">
    <property type="term" value="F:transmembrane transporter activity"/>
    <property type="evidence" value="ECO:0007669"/>
    <property type="project" value="InterPro"/>
</dbReference>
<keyword evidence="1" id="KW-0472">Membrane</keyword>
<proteinExistence type="predicted"/>